<name>A0A8T0UEX7_PANVG</name>
<organism evidence="2 3">
    <name type="scientific">Panicum virgatum</name>
    <name type="common">Blackwell switchgrass</name>
    <dbReference type="NCBI Taxonomy" id="38727"/>
    <lineage>
        <taxon>Eukaryota</taxon>
        <taxon>Viridiplantae</taxon>
        <taxon>Streptophyta</taxon>
        <taxon>Embryophyta</taxon>
        <taxon>Tracheophyta</taxon>
        <taxon>Spermatophyta</taxon>
        <taxon>Magnoliopsida</taxon>
        <taxon>Liliopsida</taxon>
        <taxon>Poales</taxon>
        <taxon>Poaceae</taxon>
        <taxon>PACMAD clade</taxon>
        <taxon>Panicoideae</taxon>
        <taxon>Panicodae</taxon>
        <taxon>Paniceae</taxon>
        <taxon>Panicinae</taxon>
        <taxon>Panicum</taxon>
        <taxon>Panicum sect. Hiantes</taxon>
    </lineage>
</organism>
<protein>
    <submittedName>
        <fullName evidence="2">Uncharacterized protein</fullName>
    </submittedName>
</protein>
<dbReference type="Proteomes" id="UP000823388">
    <property type="component" value="Chromosome 3N"/>
</dbReference>
<dbReference type="AlphaFoldDB" id="A0A8T0UEX7"/>
<feature type="region of interest" description="Disordered" evidence="1">
    <location>
        <begin position="82"/>
        <end position="102"/>
    </location>
</feature>
<evidence type="ECO:0000313" key="2">
    <source>
        <dbReference type="EMBL" id="KAG2619616.1"/>
    </source>
</evidence>
<evidence type="ECO:0000313" key="3">
    <source>
        <dbReference type="Proteomes" id="UP000823388"/>
    </source>
</evidence>
<feature type="region of interest" description="Disordered" evidence="1">
    <location>
        <begin position="1"/>
        <end position="32"/>
    </location>
</feature>
<sequence>MPACTHCRARRKQQKPRAPPRIPRPDRRIGRDQQARVVVMNSKEVTEQRRLHALEFRRGAPRCPLPARALKLDGSMANQLVDEPERTNEEARQPTTKFSMPPPRLMVYQCCL</sequence>
<keyword evidence="3" id="KW-1185">Reference proteome</keyword>
<accession>A0A8T0UEX7</accession>
<feature type="compositionally biased region" description="Basic and acidic residues" evidence="1">
    <location>
        <begin position="23"/>
        <end position="32"/>
    </location>
</feature>
<proteinExistence type="predicted"/>
<feature type="compositionally biased region" description="Basic and acidic residues" evidence="1">
    <location>
        <begin position="83"/>
        <end position="92"/>
    </location>
</feature>
<dbReference type="EMBL" id="CM029042">
    <property type="protein sequence ID" value="KAG2619616.1"/>
    <property type="molecule type" value="Genomic_DNA"/>
</dbReference>
<evidence type="ECO:0000256" key="1">
    <source>
        <dbReference type="SAM" id="MobiDB-lite"/>
    </source>
</evidence>
<gene>
    <name evidence="2" type="ORF">PVAP13_3NG128403</name>
</gene>
<comment type="caution">
    <text evidence="2">The sequence shown here is derived from an EMBL/GenBank/DDBJ whole genome shotgun (WGS) entry which is preliminary data.</text>
</comment>
<reference evidence="2" key="1">
    <citation type="submission" date="2020-05" db="EMBL/GenBank/DDBJ databases">
        <title>WGS assembly of Panicum virgatum.</title>
        <authorList>
            <person name="Lovell J.T."/>
            <person name="Jenkins J."/>
            <person name="Shu S."/>
            <person name="Juenger T.E."/>
            <person name="Schmutz J."/>
        </authorList>
    </citation>
    <scope>NUCLEOTIDE SEQUENCE</scope>
    <source>
        <strain evidence="2">AP13</strain>
    </source>
</reference>